<organism evidence="5 6">
    <name type="scientific">Candidatus Accumulibacter proximus</name>
    <dbReference type="NCBI Taxonomy" id="2954385"/>
    <lineage>
        <taxon>Bacteria</taxon>
        <taxon>Pseudomonadati</taxon>
        <taxon>Pseudomonadota</taxon>
        <taxon>Betaproteobacteria</taxon>
        <taxon>Candidatus Accumulibacter</taxon>
    </lineage>
</organism>
<dbReference type="Gene3D" id="3.40.50.10790">
    <property type="entry name" value="S-adenosyl-l-methionine hydroxide adenosyltransferase, N-terminal"/>
    <property type="match status" value="1"/>
</dbReference>
<dbReference type="InterPro" id="IPR046470">
    <property type="entry name" value="SAM_HAT_C"/>
</dbReference>
<comment type="caution">
    <text evidence="5">The sequence shown here is derived from an EMBL/GenBank/DDBJ whole genome shotgun (WGS) entry which is preliminary data.</text>
</comment>
<feature type="domain" description="S-adenosyl-l-methionine hydroxide adenosyltransferase C-terminal" evidence="4">
    <location>
        <begin position="161"/>
        <end position="239"/>
    </location>
</feature>
<dbReference type="SUPFAM" id="SSF102522">
    <property type="entry name" value="Bacterial fluorinating enzyme, N-terminal domain"/>
    <property type="match status" value="1"/>
</dbReference>
<keyword evidence="1" id="KW-0949">S-adenosyl-L-methionine</keyword>
<dbReference type="InterPro" id="IPR046469">
    <property type="entry name" value="SAM_HAT_N"/>
</dbReference>
<evidence type="ECO:0000313" key="5">
    <source>
        <dbReference type="EMBL" id="MBK7676969.1"/>
    </source>
</evidence>
<dbReference type="EMBL" id="JADJMH010000030">
    <property type="protein sequence ID" value="MBK7676969.1"/>
    <property type="molecule type" value="Genomic_DNA"/>
</dbReference>
<dbReference type="SUPFAM" id="SSF101852">
    <property type="entry name" value="Bacterial fluorinating enzyme, C-terminal domain"/>
    <property type="match status" value="1"/>
</dbReference>
<dbReference type="PIRSF" id="PIRSF006779">
    <property type="entry name" value="UCP006779"/>
    <property type="match status" value="1"/>
</dbReference>
<proteinExistence type="inferred from homology"/>
<dbReference type="PANTHER" id="PTHR35092:SF1">
    <property type="entry name" value="CHLORINASE MJ1651"/>
    <property type="match status" value="1"/>
</dbReference>
<evidence type="ECO:0000256" key="2">
    <source>
        <dbReference type="ARBA" id="ARBA00024035"/>
    </source>
</evidence>
<sequence>MIVLYTDFGIDDPYVGQMKAALLRHGRRDVPIVDLLHRVPDFDPRAGAHLLAALQTRFDLGSVFLAIVDPGVGGDRQAVVLEADGKFYVGPDNGLLAVVAARAQTSRIWRITWRPEGLSASFHGRDLFAPIAARIAAGDWPATALAECAGLDHAMSADDLAEVIYIDHYGNALTGMRAVNVPQDTRLAIGAACLRSARVFAEMPTGQPFWYENSVGLVEIAVSRGSAASLMGLAVGSPVGRVA</sequence>
<feature type="domain" description="S-adenosyl-l-methionine hydroxide adenosyltransferase N-terminal" evidence="3">
    <location>
        <begin position="2"/>
        <end position="139"/>
    </location>
</feature>
<dbReference type="Pfam" id="PF20257">
    <property type="entry name" value="SAM_HAT_C"/>
    <property type="match status" value="1"/>
</dbReference>
<dbReference type="InterPro" id="IPR002747">
    <property type="entry name" value="SAM_OH_AdoTrfase"/>
</dbReference>
<comment type="similarity">
    <text evidence="2">Belongs to the SAM hydrolase / SAM-dependent halogenase family.</text>
</comment>
<gene>
    <name evidence="5" type="ORF">IPJ27_20665</name>
</gene>
<evidence type="ECO:0000313" key="6">
    <source>
        <dbReference type="Proteomes" id="UP000697998"/>
    </source>
</evidence>
<dbReference type="InterPro" id="IPR023228">
    <property type="entry name" value="SAM_OH_AdoTrfase_N_sf"/>
</dbReference>
<dbReference type="PANTHER" id="PTHR35092">
    <property type="entry name" value="CHLORINASE MJ1651"/>
    <property type="match status" value="1"/>
</dbReference>
<dbReference type="Gene3D" id="2.40.30.90">
    <property type="entry name" value="Bacterial fluorinating enzyme like"/>
    <property type="match status" value="1"/>
</dbReference>
<dbReference type="Pfam" id="PF01887">
    <property type="entry name" value="SAM_HAT_N"/>
    <property type="match status" value="1"/>
</dbReference>
<protein>
    <submittedName>
        <fullName evidence="5">SAM-dependent chlorinase/fluorinase</fullName>
    </submittedName>
</protein>
<dbReference type="AlphaFoldDB" id="A0A935Q2L1"/>
<dbReference type="Proteomes" id="UP000697998">
    <property type="component" value="Unassembled WGS sequence"/>
</dbReference>
<reference evidence="5 6" key="1">
    <citation type="submission" date="2020-10" db="EMBL/GenBank/DDBJ databases">
        <title>Connecting structure to function with the recovery of over 1000 high-quality activated sludge metagenome-assembled genomes encoding full-length rRNA genes using long-read sequencing.</title>
        <authorList>
            <person name="Singleton C.M."/>
            <person name="Petriglieri F."/>
            <person name="Kristensen J.M."/>
            <person name="Kirkegaard R.H."/>
            <person name="Michaelsen T.Y."/>
            <person name="Andersen M.H."/>
            <person name="Karst S.M."/>
            <person name="Dueholm M.S."/>
            <person name="Nielsen P.H."/>
            <person name="Albertsen M."/>
        </authorList>
    </citation>
    <scope>NUCLEOTIDE SEQUENCE [LARGE SCALE GENOMIC DNA]</scope>
    <source>
        <strain evidence="5">EsbW_18-Q3-R4-48_BATAC.285</strain>
    </source>
</reference>
<dbReference type="InterPro" id="IPR023227">
    <property type="entry name" value="SAM_OH_AdoTrfase_C_sf"/>
</dbReference>
<evidence type="ECO:0000259" key="4">
    <source>
        <dbReference type="Pfam" id="PF20257"/>
    </source>
</evidence>
<accession>A0A935Q2L1</accession>
<name>A0A935Q2L1_9PROT</name>
<evidence type="ECO:0000256" key="1">
    <source>
        <dbReference type="ARBA" id="ARBA00022691"/>
    </source>
</evidence>
<evidence type="ECO:0000259" key="3">
    <source>
        <dbReference type="Pfam" id="PF01887"/>
    </source>
</evidence>